<keyword evidence="2" id="KW-1185">Reference proteome</keyword>
<dbReference type="PATRIC" id="fig|1202534.3.peg.3843"/>
<accession>R9BS56</accession>
<protein>
    <submittedName>
        <fullName evidence="1">Uncharacterized protein</fullName>
    </submittedName>
</protein>
<evidence type="ECO:0000313" key="1">
    <source>
        <dbReference type="EMBL" id="EOR19984.1"/>
    </source>
</evidence>
<gene>
    <name evidence="1" type="ORF">A500_19269</name>
</gene>
<dbReference type="RefSeq" id="WP_016209061.1">
    <property type="nucleotide sequence ID" value="NZ_ASRV01000235.1"/>
</dbReference>
<sequence length="122" mass="14563">MKNIYEKKVAKVLDIYMKRTGIKWDDLKNLILKNETAIENLDEKYLKYTNSYIAANELIKVTLLRDIGNEDLDVDLHLRDEDNELIELLKSEKLEFKISKDYLDKFKIYCECQNDNLNKKKL</sequence>
<organism evidence="1 2">
    <name type="scientific">Clostridium sartagoforme AAU1</name>
    <dbReference type="NCBI Taxonomy" id="1202534"/>
    <lineage>
        <taxon>Bacteria</taxon>
        <taxon>Bacillati</taxon>
        <taxon>Bacillota</taxon>
        <taxon>Clostridia</taxon>
        <taxon>Eubacteriales</taxon>
        <taxon>Clostridiaceae</taxon>
        <taxon>Clostridium</taxon>
    </lineage>
</organism>
<evidence type="ECO:0000313" key="2">
    <source>
        <dbReference type="Proteomes" id="UP000013988"/>
    </source>
</evidence>
<dbReference type="AlphaFoldDB" id="R9BS56"/>
<dbReference type="EMBL" id="ASRV01000235">
    <property type="protein sequence ID" value="EOR19984.1"/>
    <property type="molecule type" value="Genomic_DNA"/>
</dbReference>
<proteinExistence type="predicted"/>
<reference evidence="1 2" key="1">
    <citation type="submission" date="2013-03" db="EMBL/GenBank/DDBJ databases">
        <title>Whole genome shotgun sequencing of Clostridium sartagoforme AAU1.</title>
        <authorList>
            <person name="Joshi C.G."/>
            <person name="Duggirala S.M."/>
            <person name="Nathani N.M."/>
            <person name="Bhatt V.D."/>
            <person name="Patel A.K."/>
            <person name="Pandya P.R."/>
            <person name="KaPatel J.A."/>
        </authorList>
    </citation>
    <scope>NUCLEOTIDE SEQUENCE [LARGE SCALE GENOMIC DNA]</scope>
    <source>
        <strain evidence="1 2">AAU1</strain>
    </source>
</reference>
<dbReference type="Proteomes" id="UP000013988">
    <property type="component" value="Unassembled WGS sequence"/>
</dbReference>
<comment type="caution">
    <text evidence="1">The sequence shown here is derived from an EMBL/GenBank/DDBJ whole genome shotgun (WGS) entry which is preliminary data.</text>
</comment>
<name>R9BS56_9CLOT</name>